<dbReference type="GO" id="GO:0008967">
    <property type="term" value="F:phosphoglycolate phosphatase activity"/>
    <property type="evidence" value="ECO:0007669"/>
    <property type="project" value="TreeGrafter"/>
</dbReference>
<dbReference type="InterPro" id="IPR023214">
    <property type="entry name" value="HAD_sf"/>
</dbReference>
<keyword evidence="2" id="KW-1185">Reference proteome</keyword>
<dbReference type="AlphaFoldDB" id="A0A0C2V206"/>
<dbReference type="PATRIC" id="fig|220754.4.peg.3494"/>
<name>A0A0C2V206_9BACL</name>
<organism evidence="1 2">
    <name type="scientific">Jeotgalibacillus campisalis</name>
    <dbReference type="NCBI Taxonomy" id="220754"/>
    <lineage>
        <taxon>Bacteria</taxon>
        <taxon>Bacillati</taxon>
        <taxon>Bacillota</taxon>
        <taxon>Bacilli</taxon>
        <taxon>Bacillales</taxon>
        <taxon>Caryophanaceae</taxon>
        <taxon>Jeotgalibacillus</taxon>
    </lineage>
</organism>
<dbReference type="InterPro" id="IPR050155">
    <property type="entry name" value="HAD-like_hydrolase_sf"/>
</dbReference>
<protein>
    <recommendedName>
        <fullName evidence="3">HAD family hydrolase</fullName>
    </recommendedName>
</protein>
<gene>
    <name evidence="1" type="ORF">KR50_34800</name>
</gene>
<dbReference type="CDD" id="cd01427">
    <property type="entry name" value="HAD_like"/>
    <property type="match status" value="1"/>
</dbReference>
<proteinExistence type="predicted"/>
<dbReference type="SUPFAM" id="SSF56784">
    <property type="entry name" value="HAD-like"/>
    <property type="match status" value="1"/>
</dbReference>
<dbReference type="GO" id="GO:0006281">
    <property type="term" value="P:DNA repair"/>
    <property type="evidence" value="ECO:0007669"/>
    <property type="project" value="TreeGrafter"/>
</dbReference>
<dbReference type="PANTHER" id="PTHR43434:SF1">
    <property type="entry name" value="PHOSPHOGLYCOLATE PHOSPHATASE"/>
    <property type="match status" value="1"/>
</dbReference>
<dbReference type="OrthoDB" id="2081981at2"/>
<evidence type="ECO:0000313" key="2">
    <source>
        <dbReference type="Proteomes" id="UP000031972"/>
    </source>
</evidence>
<evidence type="ECO:0008006" key="3">
    <source>
        <dbReference type="Google" id="ProtNLM"/>
    </source>
</evidence>
<dbReference type="EMBL" id="JXRR01000022">
    <property type="protein sequence ID" value="KIL43077.1"/>
    <property type="molecule type" value="Genomic_DNA"/>
</dbReference>
<dbReference type="Gene3D" id="3.40.50.1000">
    <property type="entry name" value="HAD superfamily/HAD-like"/>
    <property type="match status" value="1"/>
</dbReference>
<dbReference type="Pfam" id="PF00702">
    <property type="entry name" value="Hydrolase"/>
    <property type="match status" value="1"/>
</dbReference>
<comment type="caution">
    <text evidence="1">The sequence shown here is derived from an EMBL/GenBank/DDBJ whole genome shotgun (WGS) entry which is preliminary data.</text>
</comment>
<dbReference type="PANTHER" id="PTHR43434">
    <property type="entry name" value="PHOSPHOGLYCOLATE PHOSPHATASE"/>
    <property type="match status" value="1"/>
</dbReference>
<evidence type="ECO:0000313" key="1">
    <source>
        <dbReference type="EMBL" id="KIL43077.1"/>
    </source>
</evidence>
<dbReference type="SFLD" id="SFLDS00003">
    <property type="entry name" value="Haloacid_Dehalogenase"/>
    <property type="match status" value="1"/>
</dbReference>
<dbReference type="InterPro" id="IPR036412">
    <property type="entry name" value="HAD-like_sf"/>
</dbReference>
<dbReference type="Proteomes" id="UP000031972">
    <property type="component" value="Unassembled WGS sequence"/>
</dbReference>
<dbReference type="Gene3D" id="1.10.150.520">
    <property type="match status" value="1"/>
</dbReference>
<dbReference type="RefSeq" id="WP_052477185.1">
    <property type="nucleotide sequence ID" value="NZ_JXRR01000022.1"/>
</dbReference>
<dbReference type="SFLD" id="SFLDG01129">
    <property type="entry name" value="C1.5:_HAD__Beta-PGM__Phosphata"/>
    <property type="match status" value="1"/>
</dbReference>
<reference evidence="1 2" key="1">
    <citation type="submission" date="2015-01" db="EMBL/GenBank/DDBJ databases">
        <title>Jeotgalibacillus campisalis genome sequencing.</title>
        <authorList>
            <person name="Goh K.M."/>
            <person name="Chan K.-G."/>
            <person name="Yaakop A.S."/>
            <person name="Ee R."/>
            <person name="Gan H.M."/>
            <person name="Chan C.S."/>
        </authorList>
    </citation>
    <scope>NUCLEOTIDE SEQUENCE [LARGE SCALE GENOMIC DNA]</scope>
    <source>
        <strain evidence="1 2">SF-57</strain>
    </source>
</reference>
<accession>A0A0C2V206</accession>
<sequence length="273" mass="31402">MKNAEEVKVIIFDLDGTMYQQETFHRLYLAYALEGSMWEKEYDRLLLGMEEIFSNQALFKMGHYYTNVDQEYETVEEVLDFTGSETLSDEESFIYGGDAWSLLNILTARLGIDENKRRSAFIRVRKQMLGGEESIISSQTLTAAIKNLEYIKRKVLMTNTHAQSGHEFIEYLNITSLFDEIYLDAKKPDGMQEVIKSLLIREKVQPHEILSIGDHPWNDLLPAKKLGCKTLLVTPFQLADPSQWDGVVTSSDELAVVLMELTKSKQKEREVLQ</sequence>